<dbReference type="PROSITE" id="PS50043">
    <property type="entry name" value="HTH_LUXR_2"/>
    <property type="match status" value="1"/>
</dbReference>
<dbReference type="EMBL" id="JBHRTR010000015">
    <property type="protein sequence ID" value="MFC3226712.1"/>
    <property type="molecule type" value="Genomic_DNA"/>
</dbReference>
<dbReference type="PANTHER" id="PTHR44688:SF16">
    <property type="entry name" value="DNA-BINDING TRANSCRIPTIONAL ACTIVATOR DEVR_DOSR"/>
    <property type="match status" value="1"/>
</dbReference>
<evidence type="ECO:0000256" key="2">
    <source>
        <dbReference type="ARBA" id="ARBA00023125"/>
    </source>
</evidence>
<dbReference type="SMART" id="SM00421">
    <property type="entry name" value="HTH_LUXR"/>
    <property type="match status" value="1"/>
</dbReference>
<gene>
    <name evidence="5" type="ORF">ACFOGJ_05680</name>
</gene>
<proteinExistence type="predicted"/>
<dbReference type="CDD" id="cd06170">
    <property type="entry name" value="LuxR_C_like"/>
    <property type="match status" value="1"/>
</dbReference>
<dbReference type="InterPro" id="IPR036388">
    <property type="entry name" value="WH-like_DNA-bd_sf"/>
</dbReference>
<dbReference type="SUPFAM" id="SSF46894">
    <property type="entry name" value="C-terminal effector domain of the bipartite response regulators"/>
    <property type="match status" value="1"/>
</dbReference>
<feature type="domain" description="HTH luxR-type" evidence="4">
    <location>
        <begin position="133"/>
        <end position="198"/>
    </location>
</feature>
<name>A0ABV7KXJ3_9PROT</name>
<accession>A0ABV7KXJ3</accession>
<keyword evidence="3" id="KW-0804">Transcription</keyword>
<sequence length="233" mass="25285">MKVLLIGSRPQFHGRMRKFLNRLGGGLVFSEAPDFGEAVSLSDCGDMVGLLCIDLDSVRHRGLHDLIRLQAAYPGVPVAMFDDGVTIAGSNATIACHRLDDDAGSDEARNVLSGIGDMLGIRLEGPAQADECRDPRLMRLTDREREVLHHLMSGMSNKAIARLLDLQEVTVKAHLRQVFRKLGVTNRTQATALAMNIYGGHAAGGDGAATHRPARYDRMERPRMPDGALAHAA</sequence>
<keyword evidence="2" id="KW-0238">DNA-binding</keyword>
<keyword evidence="1" id="KW-0805">Transcription regulation</keyword>
<dbReference type="InterPro" id="IPR016032">
    <property type="entry name" value="Sig_transdc_resp-reg_C-effctor"/>
</dbReference>
<dbReference type="RefSeq" id="WP_379898822.1">
    <property type="nucleotide sequence ID" value="NZ_JBHRTR010000015.1"/>
</dbReference>
<dbReference type="Gene3D" id="1.10.10.10">
    <property type="entry name" value="Winged helix-like DNA-binding domain superfamily/Winged helix DNA-binding domain"/>
    <property type="match status" value="1"/>
</dbReference>
<evidence type="ECO:0000259" key="4">
    <source>
        <dbReference type="PROSITE" id="PS50043"/>
    </source>
</evidence>
<evidence type="ECO:0000256" key="3">
    <source>
        <dbReference type="ARBA" id="ARBA00023163"/>
    </source>
</evidence>
<dbReference type="Proteomes" id="UP001595528">
    <property type="component" value="Unassembled WGS sequence"/>
</dbReference>
<dbReference type="InterPro" id="IPR000792">
    <property type="entry name" value="Tscrpt_reg_LuxR_C"/>
</dbReference>
<protein>
    <submittedName>
        <fullName evidence="5">LuxR C-terminal-related transcriptional regulator</fullName>
    </submittedName>
</protein>
<evidence type="ECO:0000256" key="1">
    <source>
        <dbReference type="ARBA" id="ARBA00023015"/>
    </source>
</evidence>
<keyword evidence="6" id="KW-1185">Reference proteome</keyword>
<evidence type="ECO:0000313" key="5">
    <source>
        <dbReference type="EMBL" id="MFC3226712.1"/>
    </source>
</evidence>
<evidence type="ECO:0000313" key="6">
    <source>
        <dbReference type="Proteomes" id="UP001595528"/>
    </source>
</evidence>
<comment type="caution">
    <text evidence="5">The sequence shown here is derived from an EMBL/GenBank/DDBJ whole genome shotgun (WGS) entry which is preliminary data.</text>
</comment>
<reference evidence="6" key="1">
    <citation type="journal article" date="2019" name="Int. J. Syst. Evol. Microbiol.">
        <title>The Global Catalogue of Microorganisms (GCM) 10K type strain sequencing project: providing services to taxonomists for standard genome sequencing and annotation.</title>
        <authorList>
            <consortium name="The Broad Institute Genomics Platform"/>
            <consortium name="The Broad Institute Genome Sequencing Center for Infectious Disease"/>
            <person name="Wu L."/>
            <person name="Ma J."/>
        </authorList>
    </citation>
    <scope>NUCLEOTIDE SEQUENCE [LARGE SCALE GENOMIC DNA]</scope>
    <source>
        <strain evidence="6">KCTC 42964</strain>
    </source>
</reference>
<dbReference type="PRINTS" id="PR00038">
    <property type="entry name" value="HTHLUXR"/>
</dbReference>
<dbReference type="Pfam" id="PF00196">
    <property type="entry name" value="GerE"/>
    <property type="match status" value="1"/>
</dbReference>
<dbReference type="PANTHER" id="PTHR44688">
    <property type="entry name" value="DNA-BINDING TRANSCRIPTIONAL ACTIVATOR DEVR_DOSR"/>
    <property type="match status" value="1"/>
</dbReference>
<organism evidence="5 6">
    <name type="scientific">Marinibaculum pumilum</name>
    <dbReference type="NCBI Taxonomy" id="1766165"/>
    <lineage>
        <taxon>Bacteria</taxon>
        <taxon>Pseudomonadati</taxon>
        <taxon>Pseudomonadota</taxon>
        <taxon>Alphaproteobacteria</taxon>
        <taxon>Rhodospirillales</taxon>
        <taxon>Rhodospirillaceae</taxon>
        <taxon>Marinibaculum</taxon>
    </lineage>
</organism>